<protein>
    <submittedName>
        <fullName evidence="1">Uncharacterized protein</fullName>
    </submittedName>
</protein>
<proteinExistence type="predicted"/>
<name>A0A5I9CQP1_SALET</name>
<dbReference type="RefSeq" id="WP_133241063.1">
    <property type="nucleotide sequence ID" value="NZ_JADDHZ010000008.1"/>
</dbReference>
<gene>
    <name evidence="1" type="ORF">CB082_02890</name>
</gene>
<dbReference type="EMBL" id="AAMHXE010000001">
    <property type="protein sequence ID" value="EDH5176360.1"/>
    <property type="molecule type" value="Genomic_DNA"/>
</dbReference>
<evidence type="ECO:0000313" key="1">
    <source>
        <dbReference type="EMBL" id="EDH5176360.1"/>
    </source>
</evidence>
<reference evidence="1" key="1">
    <citation type="submission" date="2018-07" db="EMBL/GenBank/DDBJ databases">
        <authorList>
            <consortium name="GenomeTrakr network: Whole genome sequencing for foodborne pathogen traceback"/>
        </authorList>
    </citation>
    <scope>NUCLEOTIDE SEQUENCE</scope>
    <source>
        <strain evidence="1">FSIS1701107</strain>
    </source>
</reference>
<accession>A0A5I9CQP1</accession>
<dbReference type="AlphaFoldDB" id="A0A5I9CQP1"/>
<comment type="caution">
    <text evidence="1">The sequence shown here is derived from an EMBL/GenBank/DDBJ whole genome shotgun (WGS) entry which is preliminary data.</text>
</comment>
<organism evidence="1">
    <name type="scientific">Salmonella enterica subsp. enterica serovar Altona</name>
    <dbReference type="NCBI Taxonomy" id="1151173"/>
    <lineage>
        <taxon>Bacteria</taxon>
        <taxon>Pseudomonadati</taxon>
        <taxon>Pseudomonadota</taxon>
        <taxon>Gammaproteobacteria</taxon>
        <taxon>Enterobacterales</taxon>
        <taxon>Enterobacteriaceae</taxon>
        <taxon>Salmonella</taxon>
    </lineage>
</organism>
<sequence length="203" mass="23005">MEQTQTVEVVTTADIVAVMLGKRLTFAEICAALEVAYPSKIFSRKVVRSRIVNLKTSKNARIHSEKESETNKTYWMLVSVEPCYFRRDSLTRGGAPRKDPKPPYIRPRPQFSAPEQEACRLARLFDLFLRNARSVRNVQTIEIRNIGSISRFHCTNSSRGRWWSTLGNGHGWWVSANNVSGFVSGRCQSVPQNAARPVAVIHE</sequence>